<protein>
    <recommendedName>
        <fullName evidence="8">3-hydroxyisobutyryl-coenzyme A hydrolase</fullName>
    </recommendedName>
</protein>
<keyword evidence="5" id="KW-0413">Isomerase</keyword>
<evidence type="ECO:0000256" key="1">
    <source>
        <dbReference type="ARBA" id="ARBA00004275"/>
    </source>
</evidence>
<comment type="subcellular location">
    <subcellularLocation>
        <location evidence="1">Peroxisome</location>
    </subcellularLocation>
</comment>
<dbReference type="SUPFAM" id="SSF52096">
    <property type="entry name" value="ClpP/crotonase"/>
    <property type="match status" value="1"/>
</dbReference>
<sequence>MTEGRDILYEIHDKVAIITLNLPQVYNSLNNDQYLLLGKLVERANDNNSTLFTLIQSTGKYFSSGANVKDISLDFNVDVNNDLEETKYWLNNFTSRNAYLTHIFYSHKKILVGALNGPCIGLTTGLVALMDIIYSINDEDVFLLAPFANLGLVTEGGIGYTLLSRLGLSYANEALLLSKPIHVKRLLQIGFINKNFQFKSNQVDQFNKSVLKELLNSSINLESESILDIKEIIKSNYLKDLESINSKEIIIGLKKWLKHLPQERFKKIASKNLKHKL</sequence>
<dbReference type="GO" id="GO:0006635">
    <property type="term" value="P:fatty acid beta-oxidation"/>
    <property type="evidence" value="ECO:0007669"/>
    <property type="project" value="TreeGrafter"/>
</dbReference>
<dbReference type="CDD" id="cd06558">
    <property type="entry name" value="crotonase-like"/>
    <property type="match status" value="1"/>
</dbReference>
<name>A0A9P8PZH3_9ASCO</name>
<comment type="pathway">
    <text evidence="2">Lipid metabolism; fatty acid beta-oxidation.</text>
</comment>
<dbReference type="Pfam" id="PF00378">
    <property type="entry name" value="ECH_1"/>
    <property type="match status" value="1"/>
</dbReference>
<keyword evidence="7" id="KW-1185">Reference proteome</keyword>
<dbReference type="Proteomes" id="UP000769528">
    <property type="component" value="Unassembled WGS sequence"/>
</dbReference>
<dbReference type="InterPro" id="IPR051053">
    <property type="entry name" value="ECH/Chromodomain_protein"/>
</dbReference>
<keyword evidence="4" id="KW-0576">Peroxisome</keyword>
<proteinExistence type="inferred from homology"/>
<dbReference type="GO" id="GO:0004165">
    <property type="term" value="F:delta(3)-delta(2)-enoyl-CoA isomerase activity"/>
    <property type="evidence" value="ECO:0007669"/>
    <property type="project" value="UniProtKB-ARBA"/>
</dbReference>
<reference evidence="6" key="2">
    <citation type="submission" date="2021-01" db="EMBL/GenBank/DDBJ databases">
        <authorList>
            <person name="Schikora-Tamarit M.A."/>
        </authorList>
    </citation>
    <scope>NUCLEOTIDE SEQUENCE</scope>
    <source>
        <strain evidence="6">CBS6341</strain>
    </source>
</reference>
<comment type="similarity">
    <text evidence="3">Belongs to the enoyl-CoA hydratase/isomerase family.</text>
</comment>
<dbReference type="OrthoDB" id="2018133at2759"/>
<dbReference type="FunFam" id="3.90.226.10:FF:000048">
    <property type="entry name" value="3,2-trans-enoyl-CoA isomerase"/>
    <property type="match status" value="1"/>
</dbReference>
<evidence type="ECO:0000313" key="7">
    <source>
        <dbReference type="Proteomes" id="UP000769528"/>
    </source>
</evidence>
<evidence type="ECO:0000313" key="6">
    <source>
        <dbReference type="EMBL" id="KAH3680084.1"/>
    </source>
</evidence>
<gene>
    <name evidence="6" type="ORF">WICMUC_000567</name>
</gene>
<accession>A0A9P8PZH3</accession>
<dbReference type="GO" id="GO:0005782">
    <property type="term" value="C:peroxisomal matrix"/>
    <property type="evidence" value="ECO:0007669"/>
    <property type="project" value="TreeGrafter"/>
</dbReference>
<dbReference type="PANTHER" id="PTHR43684">
    <property type="match status" value="1"/>
</dbReference>
<dbReference type="EMBL" id="JAEUBF010000161">
    <property type="protein sequence ID" value="KAH3680084.1"/>
    <property type="molecule type" value="Genomic_DNA"/>
</dbReference>
<dbReference type="Gene3D" id="3.90.226.10">
    <property type="entry name" value="2-enoyl-CoA Hydratase, Chain A, domain 1"/>
    <property type="match status" value="1"/>
</dbReference>
<evidence type="ECO:0008006" key="8">
    <source>
        <dbReference type="Google" id="ProtNLM"/>
    </source>
</evidence>
<organism evidence="6 7">
    <name type="scientific">Wickerhamomyces mucosus</name>
    <dbReference type="NCBI Taxonomy" id="1378264"/>
    <lineage>
        <taxon>Eukaryota</taxon>
        <taxon>Fungi</taxon>
        <taxon>Dikarya</taxon>
        <taxon>Ascomycota</taxon>
        <taxon>Saccharomycotina</taxon>
        <taxon>Saccharomycetes</taxon>
        <taxon>Phaffomycetales</taxon>
        <taxon>Wickerhamomycetaceae</taxon>
        <taxon>Wickerhamomyces</taxon>
    </lineage>
</organism>
<evidence type="ECO:0000256" key="3">
    <source>
        <dbReference type="ARBA" id="ARBA00005254"/>
    </source>
</evidence>
<evidence type="ECO:0000256" key="5">
    <source>
        <dbReference type="ARBA" id="ARBA00023235"/>
    </source>
</evidence>
<dbReference type="AlphaFoldDB" id="A0A9P8PZH3"/>
<evidence type="ECO:0000256" key="2">
    <source>
        <dbReference type="ARBA" id="ARBA00005005"/>
    </source>
</evidence>
<evidence type="ECO:0000256" key="4">
    <source>
        <dbReference type="ARBA" id="ARBA00023140"/>
    </source>
</evidence>
<reference evidence="6" key="1">
    <citation type="journal article" date="2021" name="Open Biol.">
        <title>Shared evolutionary footprints suggest mitochondrial oxidative damage underlies multiple complex I losses in fungi.</title>
        <authorList>
            <person name="Schikora-Tamarit M.A."/>
            <person name="Marcet-Houben M."/>
            <person name="Nosek J."/>
            <person name="Gabaldon T."/>
        </authorList>
    </citation>
    <scope>NUCLEOTIDE SEQUENCE</scope>
    <source>
        <strain evidence="6">CBS6341</strain>
    </source>
</reference>
<dbReference type="InterPro" id="IPR001753">
    <property type="entry name" value="Enoyl-CoA_hydra/iso"/>
</dbReference>
<dbReference type="InterPro" id="IPR029045">
    <property type="entry name" value="ClpP/crotonase-like_dom_sf"/>
</dbReference>
<dbReference type="PANTHER" id="PTHR43684:SF1">
    <property type="entry name" value="ENOYL-COA DELTA ISOMERASE 2"/>
    <property type="match status" value="1"/>
</dbReference>
<comment type="caution">
    <text evidence="6">The sequence shown here is derived from an EMBL/GenBank/DDBJ whole genome shotgun (WGS) entry which is preliminary data.</text>
</comment>